<dbReference type="InterPro" id="IPR006612">
    <property type="entry name" value="THAP_Znf"/>
</dbReference>
<dbReference type="SMART" id="SM00980">
    <property type="entry name" value="THAP"/>
    <property type="match status" value="1"/>
</dbReference>
<accession>A0AAN8P7W5</accession>
<dbReference type="EMBL" id="JAZGQO010000015">
    <property type="protein sequence ID" value="KAK6169859.1"/>
    <property type="molecule type" value="Genomic_DNA"/>
</dbReference>
<comment type="cofactor">
    <cofactor evidence="1">
        <name>a divalent metal cation</name>
        <dbReference type="ChEBI" id="CHEBI:60240"/>
    </cofactor>
</comment>
<feature type="domain" description="THAP-type" evidence="7">
    <location>
        <begin position="1"/>
        <end position="82"/>
    </location>
</feature>
<dbReference type="Pfam" id="PF13613">
    <property type="entry name" value="HTH_Tnp_4"/>
    <property type="match status" value="1"/>
</dbReference>
<keyword evidence="5 6" id="KW-0238">DNA-binding</keyword>
<sequence>MPQYCCVPNCKNSKGGHTFPKDLILRKIWIVAIKRNDQQTGKLWQPGEHDRVCKDHFTNDDYTSTLLGERKRLKKDAVPSLFKFKKSVCPRRKLKRVFEDPVNPVIFENEENEVINEIIIDHSCVDVAVPVDCEPSQNNNVEIQCHLLSDINSKFSIENFCENPGAIKYYSGFNNYNHFMFFFNLLGPVVFDLNYKCSLLEPKDQLFLTLMKLRQAKEDLELSIFFKVSESTVSQLINVWINFLYFQLKEINIWPEKSIVQETMPSNFKSAFPTTRVVLDATEIPISKPQNVDAQSMTFSTYKNKNTLKTIIGCSPRGLVSYISDSYGGSASYIVTDK</sequence>
<evidence type="ECO:0000256" key="3">
    <source>
        <dbReference type="ARBA" id="ARBA00022771"/>
    </source>
</evidence>
<name>A0AAN8P7W5_PATCE</name>
<evidence type="ECO:0000259" key="7">
    <source>
        <dbReference type="PROSITE" id="PS50950"/>
    </source>
</evidence>
<dbReference type="PROSITE" id="PS50950">
    <property type="entry name" value="ZF_THAP"/>
    <property type="match status" value="1"/>
</dbReference>
<dbReference type="InterPro" id="IPR038441">
    <property type="entry name" value="THAP_Znf_sf"/>
</dbReference>
<evidence type="ECO:0000256" key="6">
    <source>
        <dbReference type="PROSITE-ProRule" id="PRU00309"/>
    </source>
</evidence>
<proteinExistence type="predicted"/>
<dbReference type="GO" id="GO:0008270">
    <property type="term" value="F:zinc ion binding"/>
    <property type="evidence" value="ECO:0007669"/>
    <property type="project" value="UniProtKB-KW"/>
</dbReference>
<evidence type="ECO:0000256" key="5">
    <source>
        <dbReference type="ARBA" id="ARBA00023125"/>
    </source>
</evidence>
<evidence type="ECO:0000256" key="2">
    <source>
        <dbReference type="ARBA" id="ARBA00022723"/>
    </source>
</evidence>
<evidence type="ECO:0000256" key="4">
    <source>
        <dbReference type="ARBA" id="ARBA00022833"/>
    </source>
</evidence>
<dbReference type="AlphaFoldDB" id="A0AAN8P7W5"/>
<dbReference type="GO" id="GO:0003677">
    <property type="term" value="F:DNA binding"/>
    <property type="evidence" value="ECO:0007669"/>
    <property type="project" value="UniProtKB-UniRule"/>
</dbReference>
<organism evidence="8 9">
    <name type="scientific">Patella caerulea</name>
    <name type="common">Rayed Mediterranean limpet</name>
    <dbReference type="NCBI Taxonomy" id="87958"/>
    <lineage>
        <taxon>Eukaryota</taxon>
        <taxon>Metazoa</taxon>
        <taxon>Spiralia</taxon>
        <taxon>Lophotrochozoa</taxon>
        <taxon>Mollusca</taxon>
        <taxon>Gastropoda</taxon>
        <taxon>Patellogastropoda</taxon>
        <taxon>Patelloidea</taxon>
        <taxon>Patellidae</taxon>
        <taxon>Patella</taxon>
    </lineage>
</organism>
<keyword evidence="3 6" id="KW-0863">Zinc-finger</keyword>
<dbReference type="Pfam" id="PF05485">
    <property type="entry name" value="THAP"/>
    <property type="match status" value="1"/>
</dbReference>
<protein>
    <recommendedName>
        <fullName evidence="7">THAP-type domain-containing protein</fullName>
    </recommendedName>
</protein>
<evidence type="ECO:0000313" key="9">
    <source>
        <dbReference type="Proteomes" id="UP001347796"/>
    </source>
</evidence>
<dbReference type="Gene3D" id="6.20.210.20">
    <property type="entry name" value="THAP domain"/>
    <property type="match status" value="1"/>
</dbReference>
<dbReference type="SMART" id="SM00692">
    <property type="entry name" value="DM3"/>
    <property type="match status" value="1"/>
</dbReference>
<dbReference type="PANTHER" id="PTHR23080">
    <property type="entry name" value="THAP DOMAIN PROTEIN"/>
    <property type="match status" value="1"/>
</dbReference>
<keyword evidence="9" id="KW-1185">Reference proteome</keyword>
<dbReference type="InterPro" id="IPR027805">
    <property type="entry name" value="Transposase_HTH_dom"/>
</dbReference>
<gene>
    <name evidence="8" type="ORF">SNE40_020834</name>
</gene>
<reference evidence="8 9" key="1">
    <citation type="submission" date="2024-01" db="EMBL/GenBank/DDBJ databases">
        <title>The genome of the rayed Mediterranean limpet Patella caerulea (Linnaeus, 1758).</title>
        <authorList>
            <person name="Anh-Thu Weber A."/>
            <person name="Halstead-Nussloch G."/>
        </authorList>
    </citation>
    <scope>NUCLEOTIDE SEQUENCE [LARGE SCALE GENOMIC DNA]</scope>
    <source>
        <strain evidence="8">AATW-2023a</strain>
        <tissue evidence="8">Whole specimen</tissue>
    </source>
</reference>
<keyword evidence="2" id="KW-0479">Metal-binding</keyword>
<dbReference type="Pfam" id="PF13359">
    <property type="entry name" value="DDE_Tnp_4"/>
    <property type="match status" value="1"/>
</dbReference>
<evidence type="ECO:0000256" key="1">
    <source>
        <dbReference type="ARBA" id="ARBA00001968"/>
    </source>
</evidence>
<evidence type="ECO:0000313" key="8">
    <source>
        <dbReference type="EMBL" id="KAK6169859.1"/>
    </source>
</evidence>
<keyword evidence="4" id="KW-0862">Zinc</keyword>
<dbReference type="Proteomes" id="UP001347796">
    <property type="component" value="Unassembled WGS sequence"/>
</dbReference>
<dbReference type="PANTHER" id="PTHR23080:SF133">
    <property type="entry name" value="SI:CH211-262I1.5-RELATED"/>
    <property type="match status" value="1"/>
</dbReference>
<comment type="caution">
    <text evidence="8">The sequence shown here is derived from an EMBL/GenBank/DDBJ whole genome shotgun (WGS) entry which is preliminary data.</text>
</comment>
<dbReference type="InterPro" id="IPR027806">
    <property type="entry name" value="HARBI1_dom"/>
</dbReference>
<dbReference type="SUPFAM" id="SSF57716">
    <property type="entry name" value="Glucocorticoid receptor-like (DNA-binding domain)"/>
    <property type="match status" value="1"/>
</dbReference>